<evidence type="ECO:0000256" key="1">
    <source>
        <dbReference type="SAM" id="SignalP"/>
    </source>
</evidence>
<evidence type="ECO:0008006" key="4">
    <source>
        <dbReference type="Google" id="ProtNLM"/>
    </source>
</evidence>
<keyword evidence="1" id="KW-0732">Signal</keyword>
<gene>
    <name evidence="2" type="ORF">DP923_15065</name>
</gene>
<dbReference type="RefSeq" id="WP_112306674.1">
    <property type="nucleotide sequence ID" value="NZ_QMDV01000004.1"/>
</dbReference>
<keyword evidence="3" id="KW-1185">Reference proteome</keyword>
<protein>
    <recommendedName>
        <fullName evidence="4">Lipoprotein</fullName>
    </recommendedName>
</protein>
<feature type="signal peptide" evidence="1">
    <location>
        <begin position="1"/>
        <end position="18"/>
    </location>
</feature>
<proteinExistence type="predicted"/>
<name>A0A364RCL1_9BACT</name>
<sequence length="125" mass="14710">MFRKLLALMLLVSLNACYVPDTLKGFDSETWKADRFGCESKRKNLVQDFDKIRKELYGKKEFIVRNVLGKPDHEELLERSTRIYYYYFEPGAQCDDRSKMSEANRAEVRINSLGKVSEVTYKRPL</sequence>
<dbReference type="EMBL" id="QMDV01000004">
    <property type="protein sequence ID" value="RAU81997.1"/>
    <property type="molecule type" value="Genomic_DNA"/>
</dbReference>
<reference evidence="2 3" key="2">
    <citation type="submission" date="2018-07" db="EMBL/GenBank/DDBJ databases">
        <title>Pontibacter sp. 2b14 genomic sequence and assembly.</title>
        <authorList>
            <person name="Du Z.-J."/>
        </authorList>
    </citation>
    <scope>NUCLEOTIDE SEQUENCE [LARGE SCALE GENOMIC DNA]</scope>
    <source>
        <strain evidence="2 3">2b14</strain>
    </source>
</reference>
<dbReference type="OrthoDB" id="981332at2"/>
<dbReference type="AlphaFoldDB" id="A0A364RCL1"/>
<evidence type="ECO:0000313" key="2">
    <source>
        <dbReference type="EMBL" id="RAU81997.1"/>
    </source>
</evidence>
<reference evidence="2 3" key="1">
    <citation type="submission" date="2018-06" db="EMBL/GenBank/DDBJ databases">
        <authorList>
            <person name="Liu Z.-W."/>
        </authorList>
    </citation>
    <scope>NUCLEOTIDE SEQUENCE [LARGE SCALE GENOMIC DNA]</scope>
    <source>
        <strain evidence="2 3">2b14</strain>
    </source>
</reference>
<accession>A0A364RCL1</accession>
<dbReference type="Proteomes" id="UP000251692">
    <property type="component" value="Unassembled WGS sequence"/>
</dbReference>
<evidence type="ECO:0000313" key="3">
    <source>
        <dbReference type="Proteomes" id="UP000251692"/>
    </source>
</evidence>
<organism evidence="2 3">
    <name type="scientific">Pontibacter arcticus</name>
    <dbReference type="NCBI Taxonomy" id="2080288"/>
    <lineage>
        <taxon>Bacteria</taxon>
        <taxon>Pseudomonadati</taxon>
        <taxon>Bacteroidota</taxon>
        <taxon>Cytophagia</taxon>
        <taxon>Cytophagales</taxon>
        <taxon>Hymenobacteraceae</taxon>
        <taxon>Pontibacter</taxon>
    </lineage>
</organism>
<feature type="chain" id="PRO_5016561345" description="Lipoprotein" evidence="1">
    <location>
        <begin position="19"/>
        <end position="125"/>
    </location>
</feature>
<comment type="caution">
    <text evidence="2">The sequence shown here is derived from an EMBL/GenBank/DDBJ whole genome shotgun (WGS) entry which is preliminary data.</text>
</comment>